<organism evidence="3">
    <name type="scientific">Schizophyllum commune (strain H4-8 / FGSC 9210)</name>
    <name type="common">Split gill fungus</name>
    <dbReference type="NCBI Taxonomy" id="578458"/>
    <lineage>
        <taxon>Eukaryota</taxon>
        <taxon>Fungi</taxon>
        <taxon>Dikarya</taxon>
        <taxon>Basidiomycota</taxon>
        <taxon>Agaricomycotina</taxon>
        <taxon>Agaricomycetes</taxon>
        <taxon>Agaricomycetidae</taxon>
        <taxon>Agaricales</taxon>
        <taxon>Schizophyllaceae</taxon>
        <taxon>Schizophyllum</taxon>
    </lineage>
</organism>
<reference evidence="2 3" key="1">
    <citation type="journal article" date="2010" name="Nat. Biotechnol.">
        <title>Genome sequence of the model mushroom Schizophyllum commune.</title>
        <authorList>
            <person name="Ohm R.A."/>
            <person name="de Jong J.F."/>
            <person name="Lugones L.G."/>
            <person name="Aerts A."/>
            <person name="Kothe E."/>
            <person name="Stajich J.E."/>
            <person name="de Vries R.P."/>
            <person name="Record E."/>
            <person name="Levasseur A."/>
            <person name="Baker S.E."/>
            <person name="Bartholomew K.A."/>
            <person name="Coutinho P.M."/>
            <person name="Erdmann S."/>
            <person name="Fowler T.J."/>
            <person name="Gathman A.C."/>
            <person name="Lombard V."/>
            <person name="Henrissat B."/>
            <person name="Knabe N."/>
            <person name="Kuees U."/>
            <person name="Lilly W.W."/>
            <person name="Lindquist E."/>
            <person name="Lucas S."/>
            <person name="Magnuson J.K."/>
            <person name="Piumi F."/>
            <person name="Raudaskoski M."/>
            <person name="Salamov A."/>
            <person name="Schmutz J."/>
            <person name="Schwarze F.W.M.R."/>
            <person name="vanKuyk P.A."/>
            <person name="Horton J.S."/>
            <person name="Grigoriev I.V."/>
            <person name="Woesten H.A.B."/>
        </authorList>
    </citation>
    <scope>NUCLEOTIDE SEQUENCE [LARGE SCALE GENOMIC DNA]</scope>
    <source>
        <strain evidence="3">H4-8 / FGSC 9210</strain>
    </source>
</reference>
<evidence type="ECO:0000313" key="2">
    <source>
        <dbReference type="EMBL" id="EFI97619.1"/>
    </source>
</evidence>
<proteinExistence type="predicted"/>
<dbReference type="EMBL" id="GL377305">
    <property type="protein sequence ID" value="EFI97619.1"/>
    <property type="molecule type" value="Genomic_DNA"/>
</dbReference>
<sequence length="112" mass="12470">MAKKNANSEQRIKKDPRKRTVDIPGLPQDYAIEPERTLEAIPGANKTFTVDCGHGNVAKFVDGRCIFEGRGGEVCKKKTSFDRKGDWIRHCGKHLAKELTGGGEVREIHVPQ</sequence>
<evidence type="ECO:0000313" key="3">
    <source>
        <dbReference type="Proteomes" id="UP000007431"/>
    </source>
</evidence>
<dbReference type="KEGG" id="scm:SCHCO_02534842"/>
<dbReference type="AlphaFoldDB" id="D8Q326"/>
<dbReference type="GeneID" id="9590307"/>
<accession>D8Q326</accession>
<feature type="compositionally biased region" description="Basic and acidic residues" evidence="1">
    <location>
        <begin position="10"/>
        <end position="21"/>
    </location>
</feature>
<dbReference type="HOGENOM" id="CLU_2147315_0_0_1"/>
<keyword evidence="3" id="KW-1185">Reference proteome</keyword>
<protein>
    <submittedName>
        <fullName evidence="2">Uncharacterized protein</fullName>
    </submittedName>
</protein>
<dbReference type="InParanoid" id="D8Q326"/>
<evidence type="ECO:0000256" key="1">
    <source>
        <dbReference type="SAM" id="MobiDB-lite"/>
    </source>
</evidence>
<dbReference type="Proteomes" id="UP000007431">
    <property type="component" value="Unassembled WGS sequence"/>
</dbReference>
<feature type="region of interest" description="Disordered" evidence="1">
    <location>
        <begin position="1"/>
        <end position="25"/>
    </location>
</feature>
<gene>
    <name evidence="2" type="ORF">SCHCODRAFT_233950</name>
</gene>
<dbReference type="VEuPathDB" id="FungiDB:SCHCODRAFT_02534842"/>
<name>D8Q326_SCHCM</name>
<dbReference type="RefSeq" id="XP_003032522.1">
    <property type="nucleotide sequence ID" value="XM_003032476.1"/>
</dbReference>